<dbReference type="AlphaFoldDB" id="A0A4Y8X290"/>
<dbReference type="Proteomes" id="UP000560081">
    <property type="component" value="Unassembled WGS sequence"/>
</dbReference>
<proteinExistence type="predicted"/>
<gene>
    <name evidence="1" type="ORF">BJ976_000667</name>
</gene>
<comment type="caution">
    <text evidence="1">The sequence shown here is derived from an EMBL/GenBank/DDBJ whole genome shotgun (WGS) entry which is preliminary data.</text>
</comment>
<sequence length="158" mass="15728">MLPGLILGALVGALGTVTHLNLAPVAGAAVPWGLALALLLAGSTQRWWMRVAAASGAHPVPAGGAVAIGAFTVVLALYRLPATDRLGLPWTAQVAQAMPTALLASVGWVVGLPVLGVVLLVLGARRRRPRPAPGGGGGASTLGGTPNPVPVREVDGQP</sequence>
<keyword evidence="2" id="KW-1185">Reference proteome</keyword>
<accession>A0A4Y8X290</accession>
<name>A0A4Y8X290_9MICC</name>
<dbReference type="EMBL" id="JACHMC010000001">
    <property type="protein sequence ID" value="MBB4882316.1"/>
    <property type="molecule type" value="Genomic_DNA"/>
</dbReference>
<dbReference type="RefSeq" id="WP_415783680.1">
    <property type="nucleotide sequence ID" value="NZ_CBCSEN010000039.1"/>
</dbReference>
<organism evidence="1 2">
    <name type="scientific">Micrococcus flavus</name>
    <dbReference type="NCBI Taxonomy" id="384602"/>
    <lineage>
        <taxon>Bacteria</taxon>
        <taxon>Bacillati</taxon>
        <taxon>Actinomycetota</taxon>
        <taxon>Actinomycetes</taxon>
        <taxon>Micrococcales</taxon>
        <taxon>Micrococcaceae</taxon>
        <taxon>Micrococcus</taxon>
    </lineage>
</organism>
<evidence type="ECO:0000313" key="1">
    <source>
        <dbReference type="EMBL" id="MBB4882316.1"/>
    </source>
</evidence>
<evidence type="ECO:0000313" key="2">
    <source>
        <dbReference type="Proteomes" id="UP000560081"/>
    </source>
</evidence>
<protein>
    <submittedName>
        <fullName evidence="1">Uncharacterized protein</fullName>
    </submittedName>
</protein>
<reference evidence="1 2" key="1">
    <citation type="submission" date="2020-08" db="EMBL/GenBank/DDBJ databases">
        <title>Sequencing the genomes of 1000 actinobacteria strains.</title>
        <authorList>
            <person name="Klenk H.-P."/>
        </authorList>
    </citation>
    <scope>NUCLEOTIDE SEQUENCE [LARGE SCALE GENOMIC DNA]</scope>
    <source>
        <strain evidence="1 2">DSM 19079</strain>
    </source>
</reference>